<name>A0A538TKR0_UNCEI</name>
<dbReference type="PANTHER" id="PTHR47197:SF3">
    <property type="entry name" value="DIHYDRO-HEME D1 DEHYDROGENASE"/>
    <property type="match status" value="1"/>
</dbReference>
<comment type="caution">
    <text evidence="1">The sequence shown here is derived from an EMBL/GenBank/DDBJ whole genome shotgun (WGS) entry which is preliminary data.</text>
</comment>
<dbReference type="EMBL" id="VBOZ01000025">
    <property type="protein sequence ID" value="TMQ64204.1"/>
    <property type="molecule type" value="Genomic_DNA"/>
</dbReference>
<dbReference type="InterPro" id="IPR015943">
    <property type="entry name" value="WD40/YVTN_repeat-like_dom_sf"/>
</dbReference>
<evidence type="ECO:0000313" key="1">
    <source>
        <dbReference type="EMBL" id="TMQ64204.1"/>
    </source>
</evidence>
<dbReference type="PANTHER" id="PTHR47197">
    <property type="entry name" value="PROTEIN NIRF"/>
    <property type="match status" value="1"/>
</dbReference>
<dbReference type="InterPro" id="IPR011048">
    <property type="entry name" value="Haem_d1_sf"/>
</dbReference>
<sequence length="316" mass="33482">MKKGAVGLGGLTLLDHVELPAHRGEGGFDHAATDRRLGRLYVAHTANDAVDVIDIKGGRYFGSIDGLKGVAGALVHEGEGLLFTSNRGENTVAIMSAASEDAPIKVVVGHRPNGLAYDPEHGVLLCANVGDPGGGDPPSVTLVDVRAGRPLATYPMPGRTRWAIFDPEQRLFFVNIADPPRIAVIGPGNPEQGERYLDIPARGPHGLELDPSGHRLLCACDEGDLVSLDSKSGEVLGTLKLTGAPDVVFLNRSLAHLYVAIGDPGVIDVIDIDAWKTIEVVPTERGAHTLAHDEDSNRVYAFLPESHSAAVFQDRA</sequence>
<gene>
    <name evidence="1" type="ORF">E6K79_07910</name>
</gene>
<dbReference type="SUPFAM" id="SSF51004">
    <property type="entry name" value="C-terminal (heme d1) domain of cytochrome cd1-nitrite reductase"/>
    <property type="match status" value="1"/>
</dbReference>
<dbReference type="Gene3D" id="2.130.10.10">
    <property type="entry name" value="YVTN repeat-like/Quinoprotein amine dehydrogenase"/>
    <property type="match status" value="2"/>
</dbReference>
<evidence type="ECO:0008006" key="3">
    <source>
        <dbReference type="Google" id="ProtNLM"/>
    </source>
</evidence>
<dbReference type="AlphaFoldDB" id="A0A538TKR0"/>
<protein>
    <recommendedName>
        <fullName evidence="3">YncE family protein</fullName>
    </recommendedName>
</protein>
<accession>A0A538TKR0</accession>
<dbReference type="InterPro" id="IPR051200">
    <property type="entry name" value="Host-pathogen_enzymatic-act"/>
</dbReference>
<evidence type="ECO:0000313" key="2">
    <source>
        <dbReference type="Proteomes" id="UP000317691"/>
    </source>
</evidence>
<reference evidence="1 2" key="1">
    <citation type="journal article" date="2019" name="Nat. Microbiol.">
        <title>Mediterranean grassland soil C-N compound turnover is dependent on rainfall and depth, and is mediated by genomically divergent microorganisms.</title>
        <authorList>
            <person name="Diamond S."/>
            <person name="Andeer P.F."/>
            <person name="Li Z."/>
            <person name="Crits-Christoph A."/>
            <person name="Burstein D."/>
            <person name="Anantharaman K."/>
            <person name="Lane K.R."/>
            <person name="Thomas B.C."/>
            <person name="Pan C."/>
            <person name="Northen T.R."/>
            <person name="Banfield J.F."/>
        </authorList>
    </citation>
    <scope>NUCLEOTIDE SEQUENCE [LARGE SCALE GENOMIC DNA]</scope>
    <source>
        <strain evidence="1">WS_9</strain>
    </source>
</reference>
<dbReference type="Proteomes" id="UP000317691">
    <property type="component" value="Unassembled WGS sequence"/>
</dbReference>
<proteinExistence type="predicted"/>
<organism evidence="1 2">
    <name type="scientific">Eiseniibacteriota bacterium</name>
    <dbReference type="NCBI Taxonomy" id="2212470"/>
    <lineage>
        <taxon>Bacteria</taxon>
        <taxon>Candidatus Eiseniibacteriota</taxon>
    </lineage>
</organism>